<keyword evidence="3 4" id="KW-0067">ATP-binding</keyword>
<comment type="caution">
    <text evidence="7">The sequence shown here is derived from an EMBL/GenBank/DDBJ whole genome shotgun (WGS) entry which is preliminary data.</text>
</comment>
<keyword evidence="8" id="KW-1185">Reference proteome</keyword>
<evidence type="ECO:0000256" key="1">
    <source>
        <dbReference type="ARBA" id="ARBA00010638"/>
    </source>
</evidence>
<dbReference type="GO" id="GO:0009396">
    <property type="term" value="P:folic acid-containing compound biosynthetic process"/>
    <property type="evidence" value="ECO:0007669"/>
    <property type="project" value="TreeGrafter"/>
</dbReference>
<feature type="compositionally biased region" description="Polar residues" evidence="6">
    <location>
        <begin position="1"/>
        <end position="11"/>
    </location>
</feature>
<dbReference type="RefSeq" id="WP_135480162.1">
    <property type="nucleotide sequence ID" value="NZ_SRMF01000001.1"/>
</dbReference>
<evidence type="ECO:0000313" key="8">
    <source>
        <dbReference type="Proteomes" id="UP000297475"/>
    </source>
</evidence>
<keyword evidence="5" id="KW-0460">Magnesium</keyword>
<evidence type="ECO:0000256" key="6">
    <source>
        <dbReference type="SAM" id="MobiDB-lite"/>
    </source>
</evidence>
<dbReference type="AlphaFoldDB" id="A0A4Z0WB15"/>
<dbReference type="NCBIfam" id="TIGR02727">
    <property type="entry name" value="MTHFS_bact"/>
    <property type="match status" value="1"/>
</dbReference>
<feature type="binding site" evidence="4">
    <location>
        <position position="55"/>
    </location>
    <ligand>
        <name>substrate</name>
    </ligand>
</feature>
<organism evidence="7 8">
    <name type="scientific">Natronospirillum operosum</name>
    <dbReference type="NCBI Taxonomy" id="2759953"/>
    <lineage>
        <taxon>Bacteria</taxon>
        <taxon>Pseudomonadati</taxon>
        <taxon>Pseudomonadota</taxon>
        <taxon>Gammaproteobacteria</taxon>
        <taxon>Oceanospirillales</taxon>
        <taxon>Natronospirillaceae</taxon>
        <taxon>Natronospirillum</taxon>
    </lineage>
</organism>
<dbReference type="GO" id="GO:0046872">
    <property type="term" value="F:metal ion binding"/>
    <property type="evidence" value="ECO:0007669"/>
    <property type="project" value="UniProtKB-KW"/>
</dbReference>
<evidence type="ECO:0000256" key="4">
    <source>
        <dbReference type="PIRSR" id="PIRSR006806-1"/>
    </source>
</evidence>
<proteinExistence type="inferred from homology"/>
<dbReference type="GO" id="GO:0030272">
    <property type="term" value="F:5-formyltetrahydrofolate cyclo-ligase activity"/>
    <property type="evidence" value="ECO:0007669"/>
    <property type="project" value="UniProtKB-EC"/>
</dbReference>
<keyword evidence="2 4" id="KW-0547">Nucleotide-binding</keyword>
<dbReference type="InterPro" id="IPR037171">
    <property type="entry name" value="NagB/RpiA_transferase-like"/>
</dbReference>
<dbReference type="InterPro" id="IPR002698">
    <property type="entry name" value="FTHF_cligase"/>
</dbReference>
<feature type="binding site" evidence="4">
    <location>
        <position position="60"/>
    </location>
    <ligand>
        <name>substrate</name>
    </ligand>
</feature>
<comment type="catalytic activity">
    <reaction evidence="5">
        <text>(6S)-5-formyl-5,6,7,8-tetrahydrofolate + ATP = (6R)-5,10-methenyltetrahydrofolate + ADP + phosphate</text>
        <dbReference type="Rhea" id="RHEA:10488"/>
        <dbReference type="ChEBI" id="CHEBI:30616"/>
        <dbReference type="ChEBI" id="CHEBI:43474"/>
        <dbReference type="ChEBI" id="CHEBI:57455"/>
        <dbReference type="ChEBI" id="CHEBI:57457"/>
        <dbReference type="ChEBI" id="CHEBI:456216"/>
        <dbReference type="EC" id="6.3.3.2"/>
    </reaction>
</comment>
<dbReference type="EC" id="6.3.3.2" evidence="5"/>
<reference evidence="7 8" key="1">
    <citation type="submission" date="2019-04" db="EMBL/GenBank/DDBJ databases">
        <title>Natronospirillum operosus gen. nov., sp. nov., a haloalkaliphilic satellite isolated from decaying biomass of laboratory culture of cyanobacterium Geitlerinema sp. and proposal of Natronospirillaceae fam. nov. and Saccharospirillaceae fam. nov.</title>
        <authorList>
            <person name="Kevbrin V."/>
            <person name="Boltyanskaya Y."/>
            <person name="Koziaeva V."/>
            <person name="Grouzdev D.S."/>
            <person name="Park M."/>
            <person name="Cho J."/>
        </authorList>
    </citation>
    <scope>NUCLEOTIDE SEQUENCE [LARGE SCALE GENOMIC DNA]</scope>
    <source>
        <strain evidence="7 8">G-116</strain>
    </source>
</reference>
<comment type="cofactor">
    <cofactor evidence="5">
        <name>Mg(2+)</name>
        <dbReference type="ChEBI" id="CHEBI:18420"/>
    </cofactor>
</comment>
<protein>
    <recommendedName>
        <fullName evidence="5">5-formyltetrahydrofolate cyclo-ligase</fullName>
        <ecNumber evidence="5">6.3.3.2</ecNumber>
    </recommendedName>
</protein>
<dbReference type="PANTHER" id="PTHR23407:SF1">
    <property type="entry name" value="5-FORMYLTETRAHYDROFOLATE CYCLO-LIGASE"/>
    <property type="match status" value="1"/>
</dbReference>
<comment type="similarity">
    <text evidence="1 5">Belongs to the 5-formyltetrahydrofolate cyclo-ligase family.</text>
</comment>
<dbReference type="PIRSF" id="PIRSF006806">
    <property type="entry name" value="FTHF_cligase"/>
    <property type="match status" value="1"/>
</dbReference>
<dbReference type="InterPro" id="IPR024185">
    <property type="entry name" value="FTHF_cligase-like_sf"/>
</dbReference>
<gene>
    <name evidence="7" type="ORF">E4656_00390</name>
</gene>
<feature type="binding site" evidence="4">
    <location>
        <begin position="11"/>
        <end position="15"/>
    </location>
    <ligand>
        <name>ATP</name>
        <dbReference type="ChEBI" id="CHEBI:30616"/>
    </ligand>
</feature>
<keyword evidence="7" id="KW-0436">Ligase</keyword>
<evidence type="ECO:0000256" key="3">
    <source>
        <dbReference type="ARBA" id="ARBA00022840"/>
    </source>
</evidence>
<dbReference type="Gene3D" id="3.40.50.10420">
    <property type="entry name" value="NagB/RpiA/CoA transferase-like"/>
    <property type="match status" value="1"/>
</dbReference>
<keyword evidence="5" id="KW-0479">Metal-binding</keyword>
<sequence>MTADQDPQQAKNHLRRRAYDARAAQTDRAELSERILSRVKALPEYQSAQTVLWYISCRSEVVTHQALERELDSARRIVVPYCTRDSDGAPVLGLWQLTAMDELAPGTWNILEPPPERWAEPERQVMPDELDLILVPGVAFSPNCDRLGNGAGYYDRLLSLTRPDCLHVGIGFECQLFENIPVEPHDRPLHRVVTEHSIRSRT</sequence>
<evidence type="ECO:0000256" key="2">
    <source>
        <dbReference type="ARBA" id="ARBA00022741"/>
    </source>
</evidence>
<dbReference type="Pfam" id="PF01812">
    <property type="entry name" value="5-FTHF_cyc-lig"/>
    <property type="match status" value="1"/>
</dbReference>
<dbReference type="GO" id="GO:0035999">
    <property type="term" value="P:tetrahydrofolate interconversion"/>
    <property type="evidence" value="ECO:0007669"/>
    <property type="project" value="TreeGrafter"/>
</dbReference>
<dbReference type="SUPFAM" id="SSF100950">
    <property type="entry name" value="NagB/RpiA/CoA transferase-like"/>
    <property type="match status" value="1"/>
</dbReference>
<dbReference type="OrthoDB" id="9801938at2"/>
<evidence type="ECO:0000256" key="5">
    <source>
        <dbReference type="RuleBase" id="RU361279"/>
    </source>
</evidence>
<dbReference type="GO" id="GO:0005524">
    <property type="term" value="F:ATP binding"/>
    <property type="evidence" value="ECO:0007669"/>
    <property type="project" value="UniProtKB-KW"/>
</dbReference>
<dbReference type="EMBL" id="SRMF01000001">
    <property type="protein sequence ID" value="TGG94924.1"/>
    <property type="molecule type" value="Genomic_DNA"/>
</dbReference>
<accession>A0A4Z0WB15</accession>
<dbReference type="Proteomes" id="UP000297475">
    <property type="component" value="Unassembled WGS sequence"/>
</dbReference>
<evidence type="ECO:0000313" key="7">
    <source>
        <dbReference type="EMBL" id="TGG94924.1"/>
    </source>
</evidence>
<feature type="region of interest" description="Disordered" evidence="6">
    <location>
        <begin position="1"/>
        <end position="21"/>
    </location>
</feature>
<feature type="binding site" evidence="4">
    <location>
        <begin position="146"/>
        <end position="154"/>
    </location>
    <ligand>
        <name>ATP</name>
        <dbReference type="ChEBI" id="CHEBI:30616"/>
    </ligand>
</feature>
<name>A0A4Z0WB15_9GAMM</name>
<dbReference type="PANTHER" id="PTHR23407">
    <property type="entry name" value="ATPASE INHIBITOR/5-FORMYLTETRAHYDROFOLATE CYCLO-LIGASE"/>
    <property type="match status" value="1"/>
</dbReference>